<gene>
    <name evidence="4" type="ORF">SAMN05444276_102694</name>
</gene>
<evidence type="ECO:0008006" key="6">
    <source>
        <dbReference type="Google" id="ProtNLM"/>
    </source>
</evidence>
<keyword evidence="2" id="KW-1133">Transmembrane helix</keyword>
<accession>A0A1H2Y282</accession>
<proteinExistence type="predicted"/>
<feature type="region of interest" description="Disordered" evidence="1">
    <location>
        <begin position="29"/>
        <end position="54"/>
    </location>
</feature>
<keyword evidence="5" id="KW-1185">Reference proteome</keyword>
<dbReference type="RefSeq" id="WP_244507320.1">
    <property type="nucleotide sequence ID" value="NZ_FNNA01000002.1"/>
</dbReference>
<reference evidence="5" key="1">
    <citation type="submission" date="2016-10" db="EMBL/GenBank/DDBJ databases">
        <authorList>
            <person name="Varghese N."/>
            <person name="Submissions S."/>
        </authorList>
    </citation>
    <scope>NUCLEOTIDE SEQUENCE [LARGE SCALE GENOMIC DNA]</scope>
    <source>
        <strain evidence="5">DSM 29303</strain>
    </source>
</reference>
<organism evidence="4 5">
    <name type="scientific">Paracoccus sanguinis</name>
    <dbReference type="NCBI Taxonomy" id="1545044"/>
    <lineage>
        <taxon>Bacteria</taxon>
        <taxon>Pseudomonadati</taxon>
        <taxon>Pseudomonadota</taxon>
        <taxon>Alphaproteobacteria</taxon>
        <taxon>Rhodobacterales</taxon>
        <taxon>Paracoccaceae</taxon>
        <taxon>Paracoccus</taxon>
    </lineage>
</organism>
<keyword evidence="2" id="KW-0812">Transmembrane</keyword>
<evidence type="ECO:0000256" key="1">
    <source>
        <dbReference type="SAM" id="MobiDB-lite"/>
    </source>
</evidence>
<keyword evidence="2" id="KW-0472">Membrane</keyword>
<dbReference type="EMBL" id="FNNA01000002">
    <property type="protein sequence ID" value="SDW98689.1"/>
    <property type="molecule type" value="Genomic_DNA"/>
</dbReference>
<evidence type="ECO:0000313" key="4">
    <source>
        <dbReference type="EMBL" id="SDW98689.1"/>
    </source>
</evidence>
<dbReference type="Proteomes" id="UP000182944">
    <property type="component" value="Unassembled WGS sequence"/>
</dbReference>
<feature type="chain" id="PRO_5010310961" description="TIGR02186 family protein" evidence="3">
    <location>
        <begin position="23"/>
        <end position="286"/>
    </location>
</feature>
<protein>
    <recommendedName>
        <fullName evidence="6">TIGR02186 family protein</fullName>
    </recommendedName>
</protein>
<evidence type="ECO:0000256" key="2">
    <source>
        <dbReference type="SAM" id="Phobius"/>
    </source>
</evidence>
<name>A0A1H2Y282_9RHOB</name>
<evidence type="ECO:0000256" key="3">
    <source>
        <dbReference type="SAM" id="SignalP"/>
    </source>
</evidence>
<dbReference type="InterPro" id="IPR019088">
    <property type="entry name" value="CHP02186-rel_TM"/>
</dbReference>
<feature type="transmembrane region" description="Helical" evidence="2">
    <location>
        <begin position="259"/>
        <end position="280"/>
    </location>
</feature>
<feature type="signal peptide" evidence="3">
    <location>
        <begin position="1"/>
        <end position="22"/>
    </location>
</feature>
<keyword evidence="3" id="KW-0732">Signal</keyword>
<feature type="compositionally biased region" description="Low complexity" evidence="1">
    <location>
        <begin position="29"/>
        <end position="43"/>
    </location>
</feature>
<sequence>MRGARALAAGVLLALLAGGAGAQTQPAAVAPAEAPAAPARAPAPAEPGTPEPERIVTGLSQDAVSITTSFTGSEILIFGAIRRDAPPQAGPVGIIVTVEGPSQQVTVRRKERLAGIWINTQSLRIAAAPDFYAVATSAPLPALLDPAEDTRFRISPALAIRALSAEAEVENVTPFTQALLDLRTASGRYRVDEGAVHIVDDTLFRADVRMPSNLVEGDYRARIFLVRDGAVIDYDQAPIRVRKVGLERWLYRLAIEQPFWYGLMSLAIAMAAGWLASAAFRAIRRG</sequence>
<dbReference type="AlphaFoldDB" id="A0A1H2Y282"/>
<dbReference type="Pfam" id="PF09608">
    <property type="entry name" value="Alph_Pro_TM"/>
    <property type="match status" value="1"/>
</dbReference>
<dbReference type="STRING" id="1545044.SAMN05444276_102694"/>
<evidence type="ECO:0000313" key="5">
    <source>
        <dbReference type="Proteomes" id="UP000182944"/>
    </source>
</evidence>